<dbReference type="RefSeq" id="WP_078766142.1">
    <property type="nucleotide sequence ID" value="NZ_FUXZ01000007.1"/>
</dbReference>
<dbReference type="Gene3D" id="1.10.150.310">
    <property type="entry name" value="Tex RuvX-like domain-like"/>
    <property type="match status" value="1"/>
</dbReference>
<dbReference type="STRING" id="39495.SAMN02745111_01277"/>
<dbReference type="Pfam" id="PF12836">
    <property type="entry name" value="HHH_3"/>
    <property type="match status" value="1"/>
</dbReference>
<evidence type="ECO:0000313" key="3">
    <source>
        <dbReference type="Proteomes" id="UP000190814"/>
    </source>
</evidence>
<name>A0A1T4VP59_9FIRM</name>
<dbReference type="PANTHER" id="PTHR21180:SF32">
    <property type="entry name" value="ENDONUCLEASE_EXONUCLEASE_PHOSPHATASE FAMILY DOMAIN-CONTAINING PROTEIN 1"/>
    <property type="match status" value="1"/>
</dbReference>
<feature type="domain" description="Helix-hairpin-helix DNA-binding motif class 1" evidence="1">
    <location>
        <begin position="186"/>
        <end position="205"/>
    </location>
</feature>
<dbReference type="Pfam" id="PF10531">
    <property type="entry name" value="SLBB"/>
    <property type="match status" value="1"/>
</dbReference>
<accession>A0A1T4VP59</accession>
<dbReference type="GO" id="GO:0006281">
    <property type="term" value="P:DNA repair"/>
    <property type="evidence" value="ECO:0007669"/>
    <property type="project" value="InterPro"/>
</dbReference>
<dbReference type="AlphaFoldDB" id="A0A1T4VP59"/>
<evidence type="ECO:0000259" key="1">
    <source>
        <dbReference type="SMART" id="SM00278"/>
    </source>
</evidence>
<dbReference type="PROSITE" id="PS51257">
    <property type="entry name" value="PROKAR_LIPOPROTEIN"/>
    <property type="match status" value="1"/>
</dbReference>
<dbReference type="SUPFAM" id="SSF47781">
    <property type="entry name" value="RuvA domain 2-like"/>
    <property type="match status" value="1"/>
</dbReference>
<dbReference type="GO" id="GO:0015627">
    <property type="term" value="C:type II protein secretion system complex"/>
    <property type="evidence" value="ECO:0007669"/>
    <property type="project" value="TreeGrafter"/>
</dbReference>
<dbReference type="Proteomes" id="UP000190814">
    <property type="component" value="Unassembled WGS sequence"/>
</dbReference>
<feature type="domain" description="Helix-hairpin-helix DNA-binding motif class 1" evidence="1">
    <location>
        <begin position="156"/>
        <end position="175"/>
    </location>
</feature>
<organism evidence="2 3">
    <name type="scientific">Eubacterium uniforme</name>
    <dbReference type="NCBI Taxonomy" id="39495"/>
    <lineage>
        <taxon>Bacteria</taxon>
        <taxon>Bacillati</taxon>
        <taxon>Bacillota</taxon>
        <taxon>Clostridia</taxon>
        <taxon>Eubacteriales</taxon>
        <taxon>Eubacteriaceae</taxon>
        <taxon>Eubacterium</taxon>
    </lineage>
</organism>
<dbReference type="InterPro" id="IPR003583">
    <property type="entry name" value="Hlx-hairpin-Hlx_DNA-bd_motif"/>
</dbReference>
<dbReference type="NCBIfam" id="TIGR00426">
    <property type="entry name" value="competence protein ComEA helix-hairpin-helix repeat region"/>
    <property type="match status" value="1"/>
</dbReference>
<dbReference type="SMART" id="SM00278">
    <property type="entry name" value="HhH1"/>
    <property type="match status" value="2"/>
</dbReference>
<keyword evidence="3" id="KW-1185">Reference proteome</keyword>
<sequence length="208" mass="22976">MRFFGVLILVCAFGLTSCSKSEVSTKLEQVETYRKSDNNKKSLSDNEKVAGSINETGELVPNGKIMVYIYGEIKKPDVYTLDEGARICDLVDMAGGYTKKAAIYLNLAARLNDGDQIKVLSKEEYKNNNGQIIDDKQFENVEEHSGKININSADANKLMELSGIGQSKANAIVEYRESNGGFKSISDIKNVSGIGEALYERIKEKIEI</sequence>
<proteinExistence type="predicted"/>
<evidence type="ECO:0000313" key="2">
    <source>
        <dbReference type="EMBL" id="SKA66301.1"/>
    </source>
</evidence>
<dbReference type="InterPro" id="IPR004509">
    <property type="entry name" value="Competence_ComEA_HhH"/>
</dbReference>
<dbReference type="PANTHER" id="PTHR21180">
    <property type="entry name" value="ENDONUCLEASE/EXONUCLEASE/PHOSPHATASE FAMILY DOMAIN-CONTAINING PROTEIN 1"/>
    <property type="match status" value="1"/>
</dbReference>
<dbReference type="OrthoDB" id="9790239at2"/>
<dbReference type="InterPro" id="IPR051675">
    <property type="entry name" value="Endo/Exo/Phosphatase_dom_1"/>
</dbReference>
<reference evidence="2 3" key="1">
    <citation type="submission" date="2017-02" db="EMBL/GenBank/DDBJ databases">
        <authorList>
            <person name="Peterson S.W."/>
        </authorList>
    </citation>
    <scope>NUCLEOTIDE SEQUENCE [LARGE SCALE GENOMIC DNA]</scope>
    <source>
        <strain evidence="2 3">ATCC 35992</strain>
    </source>
</reference>
<protein>
    <submittedName>
        <fullName evidence="2">Competence protein ComEA</fullName>
    </submittedName>
</protein>
<dbReference type="EMBL" id="FUXZ01000007">
    <property type="protein sequence ID" value="SKA66301.1"/>
    <property type="molecule type" value="Genomic_DNA"/>
</dbReference>
<dbReference type="GO" id="GO:0015628">
    <property type="term" value="P:protein secretion by the type II secretion system"/>
    <property type="evidence" value="ECO:0007669"/>
    <property type="project" value="TreeGrafter"/>
</dbReference>
<dbReference type="Gene3D" id="3.10.560.10">
    <property type="entry name" value="Outer membrane lipoprotein wza domain like"/>
    <property type="match status" value="1"/>
</dbReference>
<dbReference type="InterPro" id="IPR019554">
    <property type="entry name" value="Soluble_ligand-bd"/>
</dbReference>
<dbReference type="InterPro" id="IPR010994">
    <property type="entry name" value="RuvA_2-like"/>
</dbReference>
<gene>
    <name evidence="2" type="ORF">SAMN02745111_01277</name>
</gene>
<dbReference type="GO" id="GO:0003677">
    <property type="term" value="F:DNA binding"/>
    <property type="evidence" value="ECO:0007669"/>
    <property type="project" value="InterPro"/>
</dbReference>